<organism evidence="1 2">
    <name type="scientific">Ruminococcus flavefaciens 007c</name>
    <dbReference type="NCBI Taxonomy" id="1341157"/>
    <lineage>
        <taxon>Bacteria</taxon>
        <taxon>Bacillati</taxon>
        <taxon>Bacillota</taxon>
        <taxon>Clostridia</taxon>
        <taxon>Eubacteriales</taxon>
        <taxon>Oscillospiraceae</taxon>
        <taxon>Ruminococcus</taxon>
    </lineage>
</organism>
<sequence>MAKSYEYYLEIEFDNNNDTVIYEGNSYISSNHTADMVSLKYSGIRISFTRTYKKKWEDFRDQKNGYVMNHLKKALCCYMLAKGSIPECRAAVFAAEDSEQELYDLKNKLNDQSGGKLDIKLRRPDFSRVFTGDTEERKALYNSMTFFIHSQLSGNSPHDSMRAAWSSLNALYTEIHRTGKEQDKLDELWEYIPQLNMNKTTEYIIGLDDSVWNSLDWEKYVENGISNNDRKAKFKRLLDGLFAEQTDFDSLLGGLLFAAAKEKFPDLVNNCTASNVKKRISFMVCRYCYFKRNMSMHAGMPYPLYVFSEKEESRTENILVKILNYTVRDILTERYFCNNP</sequence>
<dbReference type="PATRIC" id="fig|1341157.4.peg.787"/>
<proteinExistence type="predicted"/>
<accession>W7UL99</accession>
<dbReference type="AlphaFoldDB" id="W7UL99"/>
<name>W7UL99_RUMFL</name>
<dbReference type="Proteomes" id="UP000019365">
    <property type="component" value="Unassembled WGS sequence"/>
</dbReference>
<evidence type="ECO:0000313" key="1">
    <source>
        <dbReference type="EMBL" id="EWM54558.1"/>
    </source>
</evidence>
<dbReference type="RefSeq" id="WP_037297417.1">
    <property type="nucleotide sequence ID" value="NZ_ATAX01000012.1"/>
</dbReference>
<dbReference type="EMBL" id="ATAX01000012">
    <property type="protein sequence ID" value="EWM54558.1"/>
    <property type="molecule type" value="Genomic_DNA"/>
</dbReference>
<comment type="caution">
    <text evidence="1">The sequence shown here is derived from an EMBL/GenBank/DDBJ whole genome shotgun (WGS) entry which is preliminary data.</text>
</comment>
<evidence type="ECO:0000313" key="2">
    <source>
        <dbReference type="Proteomes" id="UP000019365"/>
    </source>
</evidence>
<reference evidence="1 2" key="1">
    <citation type="journal article" date="2014" name="PLoS ONE">
        <title>Rumen cellulosomics: divergent fiber-degrading strategies revealed by comparative genome-wide analysis of six ruminococcal strains.</title>
        <authorList>
            <person name="Dassa B."/>
            <person name="Borovok I."/>
            <person name="Ruimy-Israeli V."/>
            <person name="Lamed R."/>
            <person name="Flint H.J."/>
            <person name="Duncan S.H."/>
            <person name="Henrissat B."/>
            <person name="Coutinho P."/>
            <person name="Morrison M."/>
            <person name="Mosoni P."/>
            <person name="Yeoman C.J."/>
            <person name="White B.A."/>
            <person name="Bayer E.A."/>
        </authorList>
    </citation>
    <scope>NUCLEOTIDE SEQUENCE [LARGE SCALE GENOMIC DNA]</scope>
    <source>
        <strain evidence="1 2">007c</strain>
    </source>
</reference>
<protein>
    <submittedName>
        <fullName evidence="1">Uncharacterized protein</fullName>
    </submittedName>
</protein>
<gene>
    <name evidence="1" type="ORF">RF007C_00330</name>
</gene>
<keyword evidence="2" id="KW-1185">Reference proteome</keyword>